<proteinExistence type="predicted"/>
<evidence type="ECO:0000313" key="1">
    <source>
        <dbReference type="EMBL" id="KKT52192.1"/>
    </source>
</evidence>
<dbReference type="EMBL" id="LCIH01000003">
    <property type="protein sequence ID" value="KKT52192.1"/>
    <property type="molecule type" value="Genomic_DNA"/>
</dbReference>
<evidence type="ECO:0000313" key="2">
    <source>
        <dbReference type="Proteomes" id="UP000034006"/>
    </source>
</evidence>
<dbReference type="SUPFAM" id="SSF101386">
    <property type="entry name" value="all-alpha NTP pyrophosphatases"/>
    <property type="match status" value="1"/>
</dbReference>
<protein>
    <submittedName>
        <fullName evidence="1">Pyrophosphatase</fullName>
    </submittedName>
</protein>
<gene>
    <name evidence="1" type="ORF">UW44_C0003G0035</name>
</gene>
<dbReference type="STRING" id="1618387.UW44_C0003G0035"/>
<dbReference type="Proteomes" id="UP000034006">
    <property type="component" value="Unassembled WGS sequence"/>
</dbReference>
<dbReference type="AlphaFoldDB" id="A0A0G1K7A7"/>
<dbReference type="Gene3D" id="1.10.287.1080">
    <property type="entry name" value="MazG-like"/>
    <property type="match status" value="1"/>
</dbReference>
<sequence>MVSLKKLQKQIYANKIKKGFNTTDIYKEFCLIHEEVSEACRAHYRKEYTVGEELADVAIYLLGLSEILNINLEQEIKRKVMKNNKRVYKRINGVLAKVGQ</sequence>
<reference evidence="1 2" key="1">
    <citation type="journal article" date="2015" name="Nature">
        <title>rRNA introns, odd ribosomes, and small enigmatic genomes across a large radiation of phyla.</title>
        <authorList>
            <person name="Brown C.T."/>
            <person name="Hug L.A."/>
            <person name="Thomas B.C."/>
            <person name="Sharon I."/>
            <person name="Castelle C.J."/>
            <person name="Singh A."/>
            <person name="Wilkins M.J."/>
            <person name="Williams K.H."/>
            <person name="Banfield J.F."/>
        </authorList>
    </citation>
    <scope>NUCLEOTIDE SEQUENCE [LARGE SCALE GENOMIC DNA]</scope>
</reference>
<comment type="caution">
    <text evidence="1">The sequence shown here is derived from an EMBL/GenBank/DDBJ whole genome shotgun (WGS) entry which is preliminary data.</text>
</comment>
<organism evidence="1 2">
    <name type="scientific">Candidatus Collierbacteria bacterium GW2011_GWB2_44_22</name>
    <dbReference type="NCBI Taxonomy" id="1618387"/>
    <lineage>
        <taxon>Bacteria</taxon>
        <taxon>Candidatus Collieribacteriota</taxon>
    </lineage>
</organism>
<name>A0A0G1K7A7_9BACT</name>
<accession>A0A0G1K7A7</accession>